<evidence type="ECO:0000313" key="2">
    <source>
        <dbReference type="Proteomes" id="UP000823775"/>
    </source>
</evidence>
<reference evidence="1 2" key="1">
    <citation type="journal article" date="2021" name="BMC Genomics">
        <title>Datura genome reveals duplications of psychoactive alkaloid biosynthetic genes and high mutation rate following tissue culture.</title>
        <authorList>
            <person name="Rajewski A."/>
            <person name="Carter-House D."/>
            <person name="Stajich J."/>
            <person name="Litt A."/>
        </authorList>
    </citation>
    <scope>NUCLEOTIDE SEQUENCE [LARGE SCALE GENOMIC DNA]</scope>
    <source>
        <strain evidence="1">AR-01</strain>
    </source>
</reference>
<accession>A0ABS8V3C9</accession>
<name>A0ABS8V3C9_DATST</name>
<dbReference type="EMBL" id="JACEIK010003228">
    <property type="protein sequence ID" value="MCD9640885.1"/>
    <property type="molecule type" value="Genomic_DNA"/>
</dbReference>
<comment type="caution">
    <text evidence="1">The sequence shown here is derived from an EMBL/GenBank/DDBJ whole genome shotgun (WGS) entry which is preliminary data.</text>
</comment>
<gene>
    <name evidence="1" type="ORF">HAX54_026596</name>
</gene>
<protein>
    <submittedName>
        <fullName evidence="1">Uncharacterized protein</fullName>
    </submittedName>
</protein>
<sequence length="124" mass="14319">MSGIIVDLDEEGTNDIDGYEKEHFTNLNDEASDEIPVKEEIYSLIELMSSKSTTTFPLINDPTIDKCMKILANLLDILEGSGIYNYTVDIFIKKDVRQVFLQMTTDEARKSWLEYNYQLHVNKM</sequence>
<dbReference type="Proteomes" id="UP000823775">
    <property type="component" value="Unassembled WGS sequence"/>
</dbReference>
<organism evidence="1 2">
    <name type="scientific">Datura stramonium</name>
    <name type="common">Jimsonweed</name>
    <name type="synonym">Common thornapple</name>
    <dbReference type="NCBI Taxonomy" id="4076"/>
    <lineage>
        <taxon>Eukaryota</taxon>
        <taxon>Viridiplantae</taxon>
        <taxon>Streptophyta</taxon>
        <taxon>Embryophyta</taxon>
        <taxon>Tracheophyta</taxon>
        <taxon>Spermatophyta</taxon>
        <taxon>Magnoliopsida</taxon>
        <taxon>eudicotyledons</taxon>
        <taxon>Gunneridae</taxon>
        <taxon>Pentapetalae</taxon>
        <taxon>asterids</taxon>
        <taxon>lamiids</taxon>
        <taxon>Solanales</taxon>
        <taxon>Solanaceae</taxon>
        <taxon>Solanoideae</taxon>
        <taxon>Datureae</taxon>
        <taxon>Datura</taxon>
    </lineage>
</organism>
<keyword evidence="2" id="KW-1185">Reference proteome</keyword>
<proteinExistence type="predicted"/>
<evidence type="ECO:0000313" key="1">
    <source>
        <dbReference type="EMBL" id="MCD9640885.1"/>
    </source>
</evidence>